<evidence type="ECO:0000256" key="1">
    <source>
        <dbReference type="ARBA" id="ARBA00022741"/>
    </source>
</evidence>
<sequence length="126" mass="14267">MLLTELCSGGSVADLLKTTRLTTGQALKIFHSASVAVCHMHERKTPITHRDIKIENLLFNADGQLKLCDFGSATTQIFTPNETWSAAGRVQLEEEMQRHTTPMYRAPEFWKPIKFSLLVPNRMHGR</sequence>
<dbReference type="GO" id="GO:0035612">
    <property type="term" value="F:AP-2 adaptor complex binding"/>
    <property type="evidence" value="ECO:0007669"/>
    <property type="project" value="TreeGrafter"/>
</dbReference>
<dbReference type="GO" id="GO:2000369">
    <property type="term" value="P:regulation of clathrin-dependent endocytosis"/>
    <property type="evidence" value="ECO:0007669"/>
    <property type="project" value="TreeGrafter"/>
</dbReference>
<dbReference type="InterPro" id="IPR000719">
    <property type="entry name" value="Prot_kinase_dom"/>
</dbReference>
<name>A0AAD5MZW8_PARTN</name>
<dbReference type="InterPro" id="IPR008271">
    <property type="entry name" value="Ser/Thr_kinase_AS"/>
</dbReference>
<proteinExistence type="predicted"/>
<dbReference type="PROSITE" id="PS50011">
    <property type="entry name" value="PROTEIN_KINASE_DOM"/>
    <property type="match status" value="1"/>
</dbReference>
<dbReference type="InterPro" id="IPR011009">
    <property type="entry name" value="Kinase-like_dom_sf"/>
</dbReference>
<evidence type="ECO:0000313" key="4">
    <source>
        <dbReference type="Proteomes" id="UP001196413"/>
    </source>
</evidence>
<organism evidence="3 4">
    <name type="scientific">Parelaphostrongylus tenuis</name>
    <name type="common">Meningeal worm</name>
    <dbReference type="NCBI Taxonomy" id="148309"/>
    <lineage>
        <taxon>Eukaryota</taxon>
        <taxon>Metazoa</taxon>
        <taxon>Ecdysozoa</taxon>
        <taxon>Nematoda</taxon>
        <taxon>Chromadorea</taxon>
        <taxon>Rhabditida</taxon>
        <taxon>Rhabditina</taxon>
        <taxon>Rhabditomorpha</taxon>
        <taxon>Strongyloidea</taxon>
        <taxon>Metastrongylidae</taxon>
        <taxon>Parelaphostrongylus</taxon>
    </lineage>
</organism>
<reference evidence="3" key="1">
    <citation type="submission" date="2021-06" db="EMBL/GenBank/DDBJ databases">
        <title>Parelaphostrongylus tenuis whole genome reference sequence.</title>
        <authorList>
            <person name="Garwood T.J."/>
            <person name="Larsen P.A."/>
            <person name="Fountain-Jones N.M."/>
            <person name="Garbe J.R."/>
            <person name="Macchietto M.G."/>
            <person name="Kania S.A."/>
            <person name="Gerhold R.W."/>
            <person name="Richards J.E."/>
            <person name="Wolf T.M."/>
        </authorList>
    </citation>
    <scope>NUCLEOTIDE SEQUENCE</scope>
    <source>
        <strain evidence="3">MNPRO001-30</strain>
        <tissue evidence="3">Meninges</tissue>
    </source>
</reference>
<accession>A0AAD5MZW8</accession>
<dbReference type="Gene3D" id="1.10.510.10">
    <property type="entry name" value="Transferase(Phosphotransferase) domain 1"/>
    <property type="match status" value="1"/>
</dbReference>
<evidence type="ECO:0000313" key="3">
    <source>
        <dbReference type="EMBL" id="KAJ1354269.1"/>
    </source>
</evidence>
<dbReference type="PANTHER" id="PTHR22967">
    <property type="entry name" value="SERINE/THREONINE PROTEIN KINASE"/>
    <property type="match status" value="1"/>
</dbReference>
<dbReference type="SUPFAM" id="SSF56112">
    <property type="entry name" value="Protein kinase-like (PK-like)"/>
    <property type="match status" value="1"/>
</dbReference>
<dbReference type="EMBL" id="JAHQIW010002008">
    <property type="protein sequence ID" value="KAJ1354269.1"/>
    <property type="molecule type" value="Genomic_DNA"/>
</dbReference>
<evidence type="ECO:0000259" key="2">
    <source>
        <dbReference type="PROSITE" id="PS50011"/>
    </source>
</evidence>
<dbReference type="Proteomes" id="UP001196413">
    <property type="component" value="Unassembled WGS sequence"/>
</dbReference>
<dbReference type="PROSITE" id="PS00108">
    <property type="entry name" value="PROTEIN_KINASE_ST"/>
    <property type="match status" value="1"/>
</dbReference>
<dbReference type="GO" id="GO:0005524">
    <property type="term" value="F:ATP binding"/>
    <property type="evidence" value="ECO:0007669"/>
    <property type="project" value="InterPro"/>
</dbReference>
<dbReference type="PANTHER" id="PTHR22967:SF105">
    <property type="entry name" value="CYCLIN-G-ASSOCIATED KINASE"/>
    <property type="match status" value="1"/>
</dbReference>
<dbReference type="Pfam" id="PF00069">
    <property type="entry name" value="Pkinase"/>
    <property type="match status" value="1"/>
</dbReference>
<dbReference type="GO" id="GO:0004674">
    <property type="term" value="F:protein serine/threonine kinase activity"/>
    <property type="evidence" value="ECO:0007669"/>
    <property type="project" value="TreeGrafter"/>
</dbReference>
<dbReference type="GO" id="GO:0045747">
    <property type="term" value="P:positive regulation of Notch signaling pathway"/>
    <property type="evidence" value="ECO:0007669"/>
    <property type="project" value="TreeGrafter"/>
</dbReference>
<feature type="domain" description="Protein kinase" evidence="2">
    <location>
        <begin position="1"/>
        <end position="126"/>
    </location>
</feature>
<keyword evidence="1" id="KW-0547">Nucleotide-binding</keyword>
<keyword evidence="4" id="KW-1185">Reference proteome</keyword>
<comment type="caution">
    <text evidence="3">The sequence shown here is derived from an EMBL/GenBank/DDBJ whole genome shotgun (WGS) entry which is preliminary data.</text>
</comment>
<dbReference type="GO" id="GO:0005737">
    <property type="term" value="C:cytoplasm"/>
    <property type="evidence" value="ECO:0007669"/>
    <property type="project" value="TreeGrafter"/>
</dbReference>
<dbReference type="AlphaFoldDB" id="A0AAD5MZW8"/>
<protein>
    <recommendedName>
        <fullName evidence="2">Protein kinase domain-containing protein</fullName>
    </recommendedName>
</protein>
<gene>
    <name evidence="3" type="ORF">KIN20_011146</name>
</gene>